<dbReference type="Proteomes" id="UP001365542">
    <property type="component" value="Unassembled WGS sequence"/>
</dbReference>
<sequence>MNETDVPNIPTNYNLIDGRPQWAVPDVYQVMWYRNIHKYWFVALIFVWLIYWTLVTQTTTRPFRFMAKIVRAKSKALYQFYLEKTGKLQVYDATNLPHGRLILPPSFYGLGRSRAMRSRPIYMFKRRRLPAFARKWVARAREVECRS</sequence>
<dbReference type="AlphaFoldDB" id="A0AAV9X9N0"/>
<feature type="transmembrane region" description="Helical" evidence="1">
    <location>
        <begin position="39"/>
        <end position="56"/>
    </location>
</feature>
<reference evidence="2 3" key="1">
    <citation type="submission" date="2019-10" db="EMBL/GenBank/DDBJ databases">
        <authorList>
            <person name="Palmer J.M."/>
        </authorList>
    </citation>
    <scope>NUCLEOTIDE SEQUENCE [LARGE SCALE GENOMIC DNA]</scope>
    <source>
        <strain evidence="2 3">TWF694</strain>
    </source>
</reference>
<organism evidence="2 3">
    <name type="scientific">Orbilia ellipsospora</name>
    <dbReference type="NCBI Taxonomy" id="2528407"/>
    <lineage>
        <taxon>Eukaryota</taxon>
        <taxon>Fungi</taxon>
        <taxon>Dikarya</taxon>
        <taxon>Ascomycota</taxon>
        <taxon>Pezizomycotina</taxon>
        <taxon>Orbiliomycetes</taxon>
        <taxon>Orbiliales</taxon>
        <taxon>Orbiliaceae</taxon>
        <taxon>Orbilia</taxon>
    </lineage>
</organism>
<comment type="caution">
    <text evidence="2">The sequence shown here is derived from an EMBL/GenBank/DDBJ whole genome shotgun (WGS) entry which is preliminary data.</text>
</comment>
<proteinExistence type="predicted"/>
<keyword evidence="1" id="KW-1133">Transmembrane helix</keyword>
<accession>A0AAV9X9N0</accession>
<name>A0AAV9X9N0_9PEZI</name>
<keyword evidence="1" id="KW-0472">Membrane</keyword>
<evidence type="ECO:0000256" key="1">
    <source>
        <dbReference type="SAM" id="Phobius"/>
    </source>
</evidence>
<keyword evidence="3" id="KW-1185">Reference proteome</keyword>
<evidence type="ECO:0000313" key="3">
    <source>
        <dbReference type="Proteomes" id="UP001365542"/>
    </source>
</evidence>
<dbReference type="EMBL" id="JAVHJO010000008">
    <property type="protein sequence ID" value="KAK6538365.1"/>
    <property type="molecule type" value="Genomic_DNA"/>
</dbReference>
<gene>
    <name evidence="2" type="ORF">TWF694_011245</name>
</gene>
<protein>
    <submittedName>
        <fullName evidence="2">Uncharacterized protein</fullName>
    </submittedName>
</protein>
<evidence type="ECO:0000313" key="2">
    <source>
        <dbReference type="EMBL" id="KAK6538365.1"/>
    </source>
</evidence>
<keyword evidence="1" id="KW-0812">Transmembrane</keyword>